<keyword evidence="1" id="KW-0812">Transmembrane</keyword>
<reference evidence="2" key="3">
    <citation type="submission" date="2022-06" db="UniProtKB">
        <authorList>
            <consortium name="EnsemblPlants"/>
        </authorList>
    </citation>
    <scope>IDENTIFICATION</scope>
</reference>
<dbReference type="Gramene" id="TuG1812G0100003064.01.T01">
    <property type="protein sequence ID" value="TuG1812G0100003064.01.T01"/>
    <property type="gene ID" value="TuG1812G0100003064.01"/>
</dbReference>
<keyword evidence="1" id="KW-1133">Transmembrane helix</keyword>
<dbReference type="Gene3D" id="1.20.1110.10">
    <property type="entry name" value="Calcium-transporting ATPase, transmembrane domain"/>
    <property type="match status" value="1"/>
</dbReference>
<keyword evidence="1" id="KW-0472">Membrane</keyword>
<proteinExistence type="predicted"/>
<reference evidence="3" key="1">
    <citation type="journal article" date="2013" name="Nature">
        <title>Draft genome of the wheat A-genome progenitor Triticum urartu.</title>
        <authorList>
            <person name="Ling H.Q."/>
            <person name="Zhao S."/>
            <person name="Liu D."/>
            <person name="Wang J."/>
            <person name="Sun H."/>
            <person name="Zhang C."/>
            <person name="Fan H."/>
            <person name="Li D."/>
            <person name="Dong L."/>
            <person name="Tao Y."/>
            <person name="Gao C."/>
            <person name="Wu H."/>
            <person name="Li Y."/>
            <person name="Cui Y."/>
            <person name="Guo X."/>
            <person name="Zheng S."/>
            <person name="Wang B."/>
            <person name="Yu K."/>
            <person name="Liang Q."/>
            <person name="Yang W."/>
            <person name="Lou X."/>
            <person name="Chen J."/>
            <person name="Feng M."/>
            <person name="Jian J."/>
            <person name="Zhang X."/>
            <person name="Luo G."/>
            <person name="Jiang Y."/>
            <person name="Liu J."/>
            <person name="Wang Z."/>
            <person name="Sha Y."/>
            <person name="Zhang B."/>
            <person name="Wu H."/>
            <person name="Tang D."/>
            <person name="Shen Q."/>
            <person name="Xue P."/>
            <person name="Zou S."/>
            <person name="Wang X."/>
            <person name="Liu X."/>
            <person name="Wang F."/>
            <person name="Yang Y."/>
            <person name="An X."/>
            <person name="Dong Z."/>
            <person name="Zhang K."/>
            <person name="Zhang X."/>
            <person name="Luo M.C."/>
            <person name="Dvorak J."/>
            <person name="Tong Y."/>
            <person name="Wang J."/>
            <person name="Yang H."/>
            <person name="Li Z."/>
            <person name="Wang D."/>
            <person name="Zhang A."/>
            <person name="Wang J."/>
        </authorList>
    </citation>
    <scope>NUCLEOTIDE SEQUENCE</scope>
    <source>
        <strain evidence="3">cv. G1812</strain>
    </source>
</reference>
<dbReference type="SUPFAM" id="SSF81665">
    <property type="entry name" value="Calcium ATPase, transmembrane domain M"/>
    <property type="match status" value="1"/>
</dbReference>
<evidence type="ECO:0000256" key="1">
    <source>
        <dbReference type="SAM" id="Phobius"/>
    </source>
</evidence>
<feature type="transmembrane region" description="Helical" evidence="1">
    <location>
        <begin position="12"/>
        <end position="40"/>
    </location>
</feature>
<dbReference type="Proteomes" id="UP000015106">
    <property type="component" value="Chromosome 1"/>
</dbReference>
<evidence type="ECO:0000313" key="3">
    <source>
        <dbReference type="Proteomes" id="UP000015106"/>
    </source>
</evidence>
<evidence type="ECO:0000313" key="2">
    <source>
        <dbReference type="EnsemblPlants" id="TuG1812G0100003064.01.T01"/>
    </source>
</evidence>
<organism evidence="2 3">
    <name type="scientific">Triticum urartu</name>
    <name type="common">Red wild einkorn</name>
    <name type="synonym">Crithodium urartu</name>
    <dbReference type="NCBI Taxonomy" id="4572"/>
    <lineage>
        <taxon>Eukaryota</taxon>
        <taxon>Viridiplantae</taxon>
        <taxon>Streptophyta</taxon>
        <taxon>Embryophyta</taxon>
        <taxon>Tracheophyta</taxon>
        <taxon>Spermatophyta</taxon>
        <taxon>Magnoliopsida</taxon>
        <taxon>Liliopsida</taxon>
        <taxon>Poales</taxon>
        <taxon>Poaceae</taxon>
        <taxon>BOP clade</taxon>
        <taxon>Pooideae</taxon>
        <taxon>Triticodae</taxon>
        <taxon>Triticeae</taxon>
        <taxon>Triticinae</taxon>
        <taxon>Triticum</taxon>
    </lineage>
</organism>
<reference evidence="2" key="2">
    <citation type="submission" date="2018-03" db="EMBL/GenBank/DDBJ databases">
        <title>The Triticum urartu genome reveals the dynamic nature of wheat genome evolution.</title>
        <authorList>
            <person name="Ling H."/>
            <person name="Ma B."/>
            <person name="Shi X."/>
            <person name="Liu H."/>
            <person name="Dong L."/>
            <person name="Sun H."/>
            <person name="Cao Y."/>
            <person name="Gao Q."/>
            <person name="Zheng S."/>
            <person name="Li Y."/>
            <person name="Yu Y."/>
            <person name="Du H."/>
            <person name="Qi M."/>
            <person name="Li Y."/>
            <person name="Yu H."/>
            <person name="Cui Y."/>
            <person name="Wang N."/>
            <person name="Chen C."/>
            <person name="Wu H."/>
            <person name="Zhao Y."/>
            <person name="Zhang J."/>
            <person name="Li Y."/>
            <person name="Zhou W."/>
            <person name="Zhang B."/>
            <person name="Hu W."/>
            <person name="Eijk M."/>
            <person name="Tang J."/>
            <person name="Witsenboer H."/>
            <person name="Zhao S."/>
            <person name="Li Z."/>
            <person name="Zhang A."/>
            <person name="Wang D."/>
            <person name="Liang C."/>
        </authorList>
    </citation>
    <scope>NUCLEOTIDE SEQUENCE [LARGE SCALE GENOMIC DNA]</scope>
    <source>
        <strain evidence="2">cv. G1812</strain>
    </source>
</reference>
<accession>A0A8R7P241</accession>
<keyword evidence="3" id="KW-1185">Reference proteome</keyword>
<dbReference type="AlphaFoldDB" id="A0A8R7P241"/>
<dbReference type="InterPro" id="IPR023298">
    <property type="entry name" value="ATPase_P-typ_TM_dom_sf"/>
</dbReference>
<name>A0A8R7P241_TRIUA</name>
<protein>
    <submittedName>
        <fullName evidence="2">Uncharacterized protein</fullName>
    </submittedName>
</protein>
<sequence length="102" mass="11131">MRKKPLRRSDDSLITPWILFCCLVIGLFVGVATIGNYVIWYTHGPFMGIDLIGDGHTLVSYSQLSNWGQCTSWDNSRVGPSVLVLELSPSTTTPAATSSLAK</sequence>
<dbReference type="EnsemblPlants" id="TuG1812G0100003064.01.T01">
    <property type="protein sequence ID" value="TuG1812G0100003064.01.T01"/>
    <property type="gene ID" value="TuG1812G0100003064.01"/>
</dbReference>